<dbReference type="Proteomes" id="UP001174909">
    <property type="component" value="Unassembled WGS sequence"/>
</dbReference>
<proteinExistence type="inferred from homology"/>
<dbReference type="Gene3D" id="1.10.10.10">
    <property type="entry name" value="Winged helix-like DNA-binding domain superfamily/Winged helix DNA-binding domain"/>
    <property type="match status" value="1"/>
</dbReference>
<dbReference type="GO" id="GO:0008270">
    <property type="term" value="F:zinc ion binding"/>
    <property type="evidence" value="ECO:0007669"/>
    <property type="project" value="TreeGrafter"/>
</dbReference>
<protein>
    <submittedName>
        <fullName evidence="7">Peroxide-responsive repressor PerR</fullName>
    </submittedName>
</protein>
<dbReference type="PANTHER" id="PTHR33202">
    <property type="entry name" value="ZINC UPTAKE REGULATION PROTEIN"/>
    <property type="match status" value="1"/>
</dbReference>
<keyword evidence="4" id="KW-0805">Transcription regulation</keyword>
<evidence type="ECO:0000256" key="4">
    <source>
        <dbReference type="ARBA" id="ARBA00023015"/>
    </source>
</evidence>
<dbReference type="InterPro" id="IPR036388">
    <property type="entry name" value="WH-like_DNA-bd_sf"/>
</dbReference>
<evidence type="ECO:0000256" key="5">
    <source>
        <dbReference type="ARBA" id="ARBA00023125"/>
    </source>
</evidence>
<reference evidence="7" key="1">
    <citation type="submission" date="2023-03" db="EMBL/GenBank/DDBJ databases">
        <authorList>
            <person name="Steffen K."/>
            <person name="Cardenas P."/>
        </authorList>
    </citation>
    <scope>NUCLEOTIDE SEQUENCE</scope>
</reference>
<evidence type="ECO:0000313" key="8">
    <source>
        <dbReference type="Proteomes" id="UP001174909"/>
    </source>
</evidence>
<sequence length="171" mass="18851">MLQQAFRESSEGMMQIVNFDKRLTEMKIALREKGVAITRKRAKLLEVLLASDRHPSASEIHQGVQAAYPGTSLATIYNTIEILKDTGQVLEIEFSGSANRYDGRLTTPHPHLVCLQCEKVEDVEIAAPLDPLDRVSDLTGYEIVRLRTDYYGTCPDCLNLSPSTAGGKGGL</sequence>
<dbReference type="Gene3D" id="3.30.1490.190">
    <property type="match status" value="1"/>
</dbReference>
<evidence type="ECO:0000256" key="3">
    <source>
        <dbReference type="ARBA" id="ARBA00022833"/>
    </source>
</evidence>
<accession>A0AA35WFW0</accession>
<gene>
    <name evidence="7" type="ORF">GBAR_LOCUS9753</name>
</gene>
<keyword evidence="6" id="KW-0804">Transcription</keyword>
<evidence type="ECO:0000256" key="6">
    <source>
        <dbReference type="ARBA" id="ARBA00023163"/>
    </source>
</evidence>
<dbReference type="EMBL" id="CASHTH010001466">
    <property type="protein sequence ID" value="CAI8015791.1"/>
    <property type="molecule type" value="Genomic_DNA"/>
</dbReference>
<dbReference type="InterPro" id="IPR002481">
    <property type="entry name" value="FUR"/>
</dbReference>
<dbReference type="GO" id="GO:1900376">
    <property type="term" value="P:regulation of secondary metabolite biosynthetic process"/>
    <property type="evidence" value="ECO:0007669"/>
    <property type="project" value="TreeGrafter"/>
</dbReference>
<dbReference type="SUPFAM" id="SSF46785">
    <property type="entry name" value="Winged helix' DNA-binding domain"/>
    <property type="match status" value="1"/>
</dbReference>
<dbReference type="GO" id="GO:0045892">
    <property type="term" value="P:negative regulation of DNA-templated transcription"/>
    <property type="evidence" value="ECO:0007669"/>
    <property type="project" value="TreeGrafter"/>
</dbReference>
<evidence type="ECO:0000313" key="7">
    <source>
        <dbReference type="EMBL" id="CAI8015791.1"/>
    </source>
</evidence>
<comment type="caution">
    <text evidence="7">The sequence shown here is derived from an EMBL/GenBank/DDBJ whole genome shotgun (WGS) entry which is preliminary data.</text>
</comment>
<evidence type="ECO:0000256" key="1">
    <source>
        <dbReference type="ARBA" id="ARBA00007957"/>
    </source>
</evidence>
<evidence type="ECO:0000256" key="2">
    <source>
        <dbReference type="ARBA" id="ARBA00022491"/>
    </source>
</evidence>
<dbReference type="InterPro" id="IPR036390">
    <property type="entry name" value="WH_DNA-bd_sf"/>
</dbReference>
<organism evidence="7 8">
    <name type="scientific">Geodia barretti</name>
    <name type="common">Barrett's horny sponge</name>
    <dbReference type="NCBI Taxonomy" id="519541"/>
    <lineage>
        <taxon>Eukaryota</taxon>
        <taxon>Metazoa</taxon>
        <taxon>Porifera</taxon>
        <taxon>Demospongiae</taxon>
        <taxon>Heteroscleromorpha</taxon>
        <taxon>Tetractinellida</taxon>
        <taxon>Astrophorina</taxon>
        <taxon>Geodiidae</taxon>
        <taxon>Geodia</taxon>
    </lineage>
</organism>
<keyword evidence="8" id="KW-1185">Reference proteome</keyword>
<dbReference type="Pfam" id="PF01475">
    <property type="entry name" value="FUR"/>
    <property type="match status" value="1"/>
</dbReference>
<dbReference type="CDD" id="cd07153">
    <property type="entry name" value="Fur_like"/>
    <property type="match status" value="1"/>
</dbReference>
<name>A0AA35WFW0_GEOBA</name>
<keyword evidence="5" id="KW-0238">DNA-binding</keyword>
<keyword evidence="2" id="KW-0678">Repressor</keyword>
<dbReference type="GO" id="GO:0003700">
    <property type="term" value="F:DNA-binding transcription factor activity"/>
    <property type="evidence" value="ECO:0007669"/>
    <property type="project" value="InterPro"/>
</dbReference>
<dbReference type="GO" id="GO:0000976">
    <property type="term" value="F:transcription cis-regulatory region binding"/>
    <property type="evidence" value="ECO:0007669"/>
    <property type="project" value="TreeGrafter"/>
</dbReference>
<dbReference type="AlphaFoldDB" id="A0AA35WFW0"/>
<dbReference type="InterPro" id="IPR043135">
    <property type="entry name" value="Fur_C"/>
</dbReference>
<keyword evidence="3" id="KW-0862">Zinc</keyword>
<comment type="similarity">
    <text evidence="1">Belongs to the Fur family.</text>
</comment>
<dbReference type="PANTHER" id="PTHR33202:SF7">
    <property type="entry name" value="FERRIC UPTAKE REGULATION PROTEIN"/>
    <property type="match status" value="1"/>
</dbReference>